<dbReference type="EMBL" id="OUUY01000070">
    <property type="protein sequence ID" value="SPQ00487.1"/>
    <property type="molecule type" value="Genomic_DNA"/>
</dbReference>
<name>A0A2U3QGD2_9BACT</name>
<gene>
    <name evidence="3" type="ORF">NBG4_250019</name>
</gene>
<evidence type="ECO:0000259" key="2">
    <source>
        <dbReference type="Pfam" id="PF07811"/>
    </source>
</evidence>
<proteinExistence type="predicted"/>
<evidence type="ECO:0000313" key="3">
    <source>
        <dbReference type="EMBL" id="SPQ00487.1"/>
    </source>
</evidence>
<keyword evidence="1" id="KW-0472">Membrane</keyword>
<dbReference type="Proteomes" id="UP000245125">
    <property type="component" value="Unassembled WGS sequence"/>
</dbReference>
<keyword evidence="1" id="KW-0812">Transmembrane</keyword>
<evidence type="ECO:0000313" key="4">
    <source>
        <dbReference type="Proteomes" id="UP000245125"/>
    </source>
</evidence>
<sequence length="158" mass="16857">MKKNKLRSQSGGSVVEFAIMLPFLVLLIFGMIEFGLLFYDQQVITNASREAARAAIAGACSERLSAGQIGQIVNNYCQYTDSSGTTVNRLITLNGPNNLPATNVKPASIGCGSGVNFGDDLTVTVSYNYNFLAPSILGFGATKTITAKTVMKMESNEN</sequence>
<dbReference type="AlphaFoldDB" id="A0A2U3QGD2"/>
<reference evidence="4" key="1">
    <citation type="submission" date="2018-03" db="EMBL/GenBank/DDBJ databases">
        <authorList>
            <person name="Zecchin S."/>
        </authorList>
    </citation>
    <scope>NUCLEOTIDE SEQUENCE [LARGE SCALE GENOMIC DNA]</scope>
</reference>
<dbReference type="InterPro" id="IPR012495">
    <property type="entry name" value="TadE-like_dom"/>
</dbReference>
<dbReference type="OrthoDB" id="278387at2"/>
<organism evidence="3 4">
    <name type="scientific">Candidatus Sulfobium mesophilum</name>
    <dbReference type="NCBI Taxonomy" id="2016548"/>
    <lineage>
        <taxon>Bacteria</taxon>
        <taxon>Pseudomonadati</taxon>
        <taxon>Nitrospirota</taxon>
        <taxon>Nitrospiria</taxon>
        <taxon>Nitrospirales</taxon>
        <taxon>Nitrospiraceae</taxon>
        <taxon>Candidatus Sulfobium</taxon>
    </lineage>
</organism>
<accession>A0A2U3QGD2</accession>
<feature type="domain" description="TadE-like" evidence="2">
    <location>
        <begin position="11"/>
        <end position="53"/>
    </location>
</feature>
<keyword evidence="1" id="KW-1133">Transmembrane helix</keyword>
<feature type="transmembrane region" description="Helical" evidence="1">
    <location>
        <begin position="12"/>
        <end position="39"/>
    </location>
</feature>
<protein>
    <submittedName>
        <fullName evidence="3">Pilus assembly protein</fullName>
    </submittedName>
</protein>
<keyword evidence="4" id="KW-1185">Reference proteome</keyword>
<dbReference type="Pfam" id="PF07811">
    <property type="entry name" value="TadE"/>
    <property type="match status" value="1"/>
</dbReference>
<evidence type="ECO:0000256" key="1">
    <source>
        <dbReference type="SAM" id="Phobius"/>
    </source>
</evidence>